<dbReference type="EMBL" id="BK015459">
    <property type="protein sequence ID" value="DAE07908.1"/>
    <property type="molecule type" value="Genomic_DNA"/>
</dbReference>
<evidence type="ECO:0000313" key="1">
    <source>
        <dbReference type="EMBL" id="DAE07908.1"/>
    </source>
</evidence>
<organism evidence="1">
    <name type="scientific">Siphoviridae sp. ct7xv9</name>
    <dbReference type="NCBI Taxonomy" id="2825355"/>
    <lineage>
        <taxon>Viruses</taxon>
        <taxon>Duplodnaviria</taxon>
        <taxon>Heunggongvirae</taxon>
        <taxon>Uroviricota</taxon>
        <taxon>Caudoviricetes</taxon>
    </lineage>
</organism>
<sequence>MNLLQLISSDFGHCFYYCKQKNRKHEPAVSVINFYSFCLYFILW</sequence>
<reference evidence="1" key="1">
    <citation type="journal article" date="2021" name="Proc. Natl. Acad. Sci. U.S.A.">
        <title>A Catalog of Tens of Thousands of Viruses from Human Metagenomes Reveals Hidden Associations with Chronic Diseases.</title>
        <authorList>
            <person name="Tisza M.J."/>
            <person name="Buck C.B."/>
        </authorList>
    </citation>
    <scope>NUCLEOTIDE SEQUENCE</scope>
    <source>
        <strain evidence="1">Ct7xv9</strain>
    </source>
</reference>
<accession>A0A8S5PNX4</accession>
<protein>
    <submittedName>
        <fullName evidence="1">Uncharacterized protein</fullName>
    </submittedName>
</protein>
<name>A0A8S5PNX4_9CAUD</name>
<proteinExistence type="predicted"/>